<dbReference type="GO" id="GO:0005737">
    <property type="term" value="C:cytoplasm"/>
    <property type="evidence" value="ECO:0007669"/>
    <property type="project" value="TreeGrafter"/>
</dbReference>
<dbReference type="PANTHER" id="PTHR46583">
    <property type="entry name" value="REGULATOR OF G-PROTEIN SIGNALING 22"/>
    <property type="match status" value="1"/>
</dbReference>
<feature type="region of interest" description="Disordered" evidence="2">
    <location>
        <begin position="1001"/>
        <end position="1025"/>
    </location>
</feature>
<keyword evidence="5" id="KW-1185">Reference proteome</keyword>
<feature type="domain" description="RGS" evidence="3">
    <location>
        <begin position="1614"/>
        <end position="1720"/>
    </location>
</feature>
<keyword evidence="1" id="KW-0175">Coiled coil</keyword>
<feature type="compositionally biased region" description="Polar residues" evidence="2">
    <location>
        <begin position="380"/>
        <end position="390"/>
    </location>
</feature>
<feature type="compositionally biased region" description="Basic and acidic residues" evidence="2">
    <location>
        <begin position="872"/>
        <end position="887"/>
    </location>
</feature>
<feature type="compositionally biased region" description="Polar residues" evidence="2">
    <location>
        <begin position="1001"/>
        <end position="1016"/>
    </location>
</feature>
<accession>A0AAV4ILK7</accession>
<comment type="caution">
    <text evidence="4">The sequence shown here is derived from an EMBL/GenBank/DDBJ whole genome shotgun (WGS) entry which is preliminary data.</text>
</comment>
<dbReference type="InterPro" id="IPR036305">
    <property type="entry name" value="RGS_sf"/>
</dbReference>
<feature type="region of interest" description="Disordered" evidence="2">
    <location>
        <begin position="869"/>
        <end position="899"/>
    </location>
</feature>
<feature type="compositionally biased region" description="Polar residues" evidence="2">
    <location>
        <begin position="1090"/>
        <end position="1105"/>
    </location>
</feature>
<dbReference type="Pfam" id="PF00615">
    <property type="entry name" value="RGS"/>
    <property type="match status" value="2"/>
</dbReference>
<feature type="region of interest" description="Disordered" evidence="2">
    <location>
        <begin position="1541"/>
        <end position="1566"/>
    </location>
</feature>
<dbReference type="SUPFAM" id="SSF48097">
    <property type="entry name" value="Regulator of G-protein signaling, RGS"/>
    <property type="match status" value="4"/>
</dbReference>
<feature type="region of interest" description="Disordered" evidence="2">
    <location>
        <begin position="1"/>
        <end position="34"/>
    </location>
</feature>
<dbReference type="GO" id="GO:0005634">
    <property type="term" value="C:nucleus"/>
    <property type="evidence" value="ECO:0007669"/>
    <property type="project" value="TreeGrafter"/>
</dbReference>
<proteinExistence type="predicted"/>
<sequence length="1824" mass="206067">MGSYKQANLRRKASTSVTSTKNKISGIPSSIKTSSTSAARVSMASYYSMMDQDEDEVSSSDEFWQEELVWPDPEKLFPDPSGIRPAVLTASNKHFRGLQHKATMEGGQGGVSTRCTSAKAVRMAPRPTSLPWNVLVIHSDPPLVDEDDVEEFLVHDPLFVEFFNAFLSLPSFPEPICFNVETGGFEVVSDGKRRLAQQIKEAVRSQNLTAKMYRVARSHSFSHIPLIPIEDAQEGPEAVKIDTSFDVTTLNKDQGIYWIKAERLPIFLESDYYFQYRLAKVISQARIFNDKGEFIVMKIDFTTRPKKKKVNVEVPPPNLEETIMKEMFVSFGDVRGAAKEAWFDLAKAELQNKAPFTSLGAETSASPYVSPAAAEDTSSHKLPQSNQDSKPSPKAVAVDSINSLKKSSVFHSHFFGVYAPGLIGPHDNEPPVIDREDVEKNTRTVAPKPFTPRPNERMFQSTDMVRKKITPDAGADEYMVPAGVAVYVRPKQDLSNIDAESGIGEMEEKEEEFEKRMNEQPILDMIYHDGSWEQDTNNIALNSIDELGSVIVGAVMKKTISEILKVDESKVILDPAVSNIYPSQDLTCVSVDELDLCVVMPPKKSHHGGLSAHVTAKDSSPSQEGEQRLSVARDKRHCTATRSTSSNLYPPTAPADLASASAGSSAPINKEPVHIKWDKPMKPSAEEESDADSLLDSDEDFEERDSHFRRNKNKWHSLSSWKGIQAFREFLMGTSGEKYWHLWIDIDKGRLIHSEEDKQRYIMYMRNTYHRKGAPFELSSEDKKKLGLESLAGWCPEYLFQIHAKILEPLVLYWAPRYLLRNLMRAHPEKYKEYNEMKACQPPRESDPFPQTAPLLPLRPKSCCPRISSGLEPEKKPSLPEAFKPREPSFGTSPTVGNRRVYGEDTIRRLANTPSAKYLGLKPPHAPAKASNARASSALSGVGTARSGRKLSTAASLTFVEPPVPTISVDNFSSPVLGTSSSKAGVSSHREEAFVGKMASTTVHRPTSDHAVSQHNISKRQKRPCLTKNLDHILGESKHQDRPSTALPNLGVVNKPKDLVSPMLKIVDTKQDTKSKRVRSAPGPELLKGNNASTFYRQDSQSSSRKCPLDSASSAGDLDPADPTGDAAGEAVPVVAIQDCDFMGSTRLEFLLQALHHENDAGRSLRKYIEKSGRQDWINNLDFWEKVQQYRKLFYKDKLDLFLISWQAKAICAQCIVEGAEKPIGVSESVELQILERLSPAYECLFDEAEEHALKKLFEAFQLYLGQDVKTYCKVERSSITRRLETKNTYILNLQKKGIIKERPLTPDDPMAGYVDPVYDESVLERIPEKFRDWTLDKLLHNRIELEHFRLFLAENYAEVDLKCWMDIETWRRTPHEEDRKRDQRARDIKKNYLNKKYFFGPSSPAGKEGQNKVMEVGGGWGKFLEDKPHSRSILEAQKYVRERLEKKHLAWFLASKEFQERQSPKLSVSDSADDVVTQKRKRTAAVLKVFRAQEQRFYTMIGRKPPLQPRLSSLILPPIVKAEKRWGSFKWAGGEQADAEIASSKNKSVGSVGSETPVSKPTSRPLSADELQLPAIDKKKATSAHSPAYPGIQAVIAPLLESRWVTSAKEINCFRQALKNPLTCELFQQFVSLQGENLENDVLFWLEVQKYKEMHHAHTEDSMLNQKIGAIINCFVESSIPPSLQIDIPQDMADRIMEHKHERGPYLFREAQLATFRILLQHWQPFVEFRNNMVTTERAKTTLDRHRVIARRKEQEHREAMEAQRERERLQKLEEEMLGTDAVDDEDRGARLGFSYSAYLQEILVSLTPPWPFMLWMVFGQRL</sequence>
<protein>
    <submittedName>
        <fullName evidence="4">Regulator of G-protein signaling 22</fullName>
    </submittedName>
</protein>
<dbReference type="GO" id="GO:0009966">
    <property type="term" value="P:regulation of signal transduction"/>
    <property type="evidence" value="ECO:0007669"/>
    <property type="project" value="InterPro"/>
</dbReference>
<evidence type="ECO:0000313" key="5">
    <source>
        <dbReference type="Proteomes" id="UP000762676"/>
    </source>
</evidence>
<reference evidence="4 5" key="1">
    <citation type="journal article" date="2021" name="Elife">
        <title>Chloroplast acquisition without the gene transfer in kleptoplastic sea slugs, Plakobranchus ocellatus.</title>
        <authorList>
            <person name="Maeda T."/>
            <person name="Takahashi S."/>
            <person name="Yoshida T."/>
            <person name="Shimamura S."/>
            <person name="Takaki Y."/>
            <person name="Nagai Y."/>
            <person name="Toyoda A."/>
            <person name="Suzuki Y."/>
            <person name="Arimoto A."/>
            <person name="Ishii H."/>
            <person name="Satoh N."/>
            <person name="Nishiyama T."/>
            <person name="Hasebe M."/>
            <person name="Maruyama T."/>
            <person name="Minagawa J."/>
            <person name="Obokata J."/>
            <person name="Shigenobu S."/>
        </authorList>
    </citation>
    <scope>NUCLEOTIDE SEQUENCE [LARGE SCALE GENOMIC DNA]</scope>
</reference>
<feature type="coiled-coil region" evidence="1">
    <location>
        <begin position="1752"/>
        <end position="1784"/>
    </location>
</feature>
<feature type="compositionally biased region" description="Basic and acidic residues" evidence="2">
    <location>
        <begin position="671"/>
        <end position="685"/>
    </location>
</feature>
<evidence type="ECO:0000256" key="2">
    <source>
        <dbReference type="SAM" id="MobiDB-lite"/>
    </source>
</evidence>
<dbReference type="Proteomes" id="UP000762676">
    <property type="component" value="Unassembled WGS sequence"/>
</dbReference>
<dbReference type="InterPro" id="IPR042651">
    <property type="entry name" value="Rgs22"/>
</dbReference>
<dbReference type="PROSITE" id="PS50132">
    <property type="entry name" value="RGS"/>
    <property type="match status" value="2"/>
</dbReference>
<feature type="domain" description="RGS" evidence="3">
    <location>
        <begin position="1335"/>
        <end position="1461"/>
    </location>
</feature>
<dbReference type="InterPro" id="IPR044926">
    <property type="entry name" value="RGS_subdomain_2"/>
</dbReference>
<feature type="region of interest" description="Disordered" evidence="2">
    <location>
        <begin position="367"/>
        <end position="397"/>
    </location>
</feature>
<feature type="compositionally biased region" description="Polar residues" evidence="2">
    <location>
        <begin position="1557"/>
        <end position="1566"/>
    </location>
</feature>
<feature type="compositionally biased region" description="Low complexity" evidence="2">
    <location>
        <begin position="654"/>
        <end position="667"/>
    </location>
</feature>
<feature type="region of interest" description="Disordered" evidence="2">
    <location>
        <begin position="1063"/>
        <end position="1127"/>
    </location>
</feature>
<evidence type="ECO:0000313" key="4">
    <source>
        <dbReference type="EMBL" id="GFS09366.1"/>
    </source>
</evidence>
<dbReference type="GO" id="GO:0001965">
    <property type="term" value="F:G-protein alpha-subunit binding"/>
    <property type="evidence" value="ECO:0007669"/>
    <property type="project" value="InterPro"/>
</dbReference>
<dbReference type="EMBL" id="BMAT01002576">
    <property type="protein sequence ID" value="GFS09366.1"/>
    <property type="molecule type" value="Genomic_DNA"/>
</dbReference>
<name>A0AAV4ILK7_9GAST</name>
<feature type="compositionally biased region" description="Polar residues" evidence="2">
    <location>
        <begin position="640"/>
        <end position="649"/>
    </location>
</feature>
<evidence type="ECO:0000256" key="1">
    <source>
        <dbReference type="SAM" id="Coils"/>
    </source>
</evidence>
<dbReference type="PANTHER" id="PTHR46583:SF1">
    <property type="entry name" value="REGULATOR OF G-PROTEIN SIGNALING 22"/>
    <property type="match status" value="1"/>
</dbReference>
<feature type="compositionally biased region" description="Acidic residues" evidence="2">
    <location>
        <begin position="686"/>
        <end position="698"/>
    </location>
</feature>
<evidence type="ECO:0000259" key="3">
    <source>
        <dbReference type="PROSITE" id="PS50132"/>
    </source>
</evidence>
<feature type="compositionally biased region" description="Polar residues" evidence="2">
    <location>
        <begin position="14"/>
        <end position="34"/>
    </location>
</feature>
<dbReference type="InterPro" id="IPR016137">
    <property type="entry name" value="RGS"/>
</dbReference>
<feature type="compositionally biased region" description="Low complexity" evidence="2">
    <location>
        <begin position="1544"/>
        <end position="1555"/>
    </location>
</feature>
<gene>
    <name evidence="4" type="ORF">ElyMa_001295900</name>
</gene>
<organism evidence="4 5">
    <name type="scientific">Elysia marginata</name>
    <dbReference type="NCBI Taxonomy" id="1093978"/>
    <lineage>
        <taxon>Eukaryota</taxon>
        <taxon>Metazoa</taxon>
        <taxon>Spiralia</taxon>
        <taxon>Lophotrochozoa</taxon>
        <taxon>Mollusca</taxon>
        <taxon>Gastropoda</taxon>
        <taxon>Heterobranchia</taxon>
        <taxon>Euthyneura</taxon>
        <taxon>Panpulmonata</taxon>
        <taxon>Sacoglossa</taxon>
        <taxon>Placobranchoidea</taxon>
        <taxon>Plakobranchidae</taxon>
        <taxon>Elysia</taxon>
    </lineage>
</organism>
<dbReference type="Gene3D" id="1.10.167.10">
    <property type="entry name" value="Regulator of G-protein Signalling 4, domain 2"/>
    <property type="match status" value="4"/>
</dbReference>
<feature type="region of interest" description="Disordered" evidence="2">
    <location>
        <begin position="604"/>
        <end position="698"/>
    </location>
</feature>
<dbReference type="SMART" id="SM00315">
    <property type="entry name" value="RGS"/>
    <property type="match status" value="2"/>
</dbReference>